<keyword evidence="2" id="KW-0560">Oxidoreductase</keyword>
<keyword evidence="2" id="KW-0503">Monooxygenase</keyword>
<dbReference type="InterPro" id="IPR011008">
    <property type="entry name" value="Dimeric_a/b-barrel"/>
</dbReference>
<gene>
    <name evidence="2" type="ORF">EIY87_14150</name>
</gene>
<dbReference type="AlphaFoldDB" id="A0A427TD02"/>
<name>A0A427TD02_9PSEU</name>
<protein>
    <submittedName>
        <fullName evidence="2">Antibiotic biosynthesis monooxygenase</fullName>
    </submittedName>
</protein>
<dbReference type="SUPFAM" id="SSF54909">
    <property type="entry name" value="Dimeric alpha+beta barrel"/>
    <property type="match status" value="1"/>
</dbReference>
<evidence type="ECO:0000313" key="3">
    <source>
        <dbReference type="Proteomes" id="UP000267081"/>
    </source>
</evidence>
<evidence type="ECO:0000313" key="2">
    <source>
        <dbReference type="EMBL" id="RSD20300.1"/>
    </source>
</evidence>
<dbReference type="PROSITE" id="PS51725">
    <property type="entry name" value="ABM"/>
    <property type="match status" value="1"/>
</dbReference>
<dbReference type="Proteomes" id="UP000267081">
    <property type="component" value="Unassembled WGS sequence"/>
</dbReference>
<keyword evidence="3" id="KW-1185">Reference proteome</keyword>
<proteinExistence type="predicted"/>
<dbReference type="OrthoDB" id="4304335at2"/>
<comment type="caution">
    <text evidence="2">The sequence shown here is derived from an EMBL/GenBank/DDBJ whole genome shotgun (WGS) entry which is preliminary data.</text>
</comment>
<dbReference type="InterPro" id="IPR007138">
    <property type="entry name" value="ABM_dom"/>
</dbReference>
<reference evidence="2 3" key="1">
    <citation type="submission" date="2018-12" db="EMBL/GenBank/DDBJ databases">
        <title>Amycolatopsis eburnea sp. nov. actinomycete associate with arbuscular mycorrhiza fungal spore.</title>
        <authorList>
            <person name="Lumyong S."/>
            <person name="Chaiya L."/>
        </authorList>
    </citation>
    <scope>NUCLEOTIDE SEQUENCE [LARGE SCALE GENOMIC DNA]</scope>
    <source>
        <strain evidence="2 3">GLM-1</strain>
    </source>
</reference>
<sequence length="109" mass="11699">MGGGPVTDGGVRVLLYHLADDAAGIEAAYHEASRRLEGVPGLLGNELLRSVHAENGFVVVSSWTDLAAFDAWERGAGHKEQTAPLRPYRDLSLDRPFAVYRVAATHTAS</sequence>
<evidence type="ECO:0000259" key="1">
    <source>
        <dbReference type="PROSITE" id="PS51725"/>
    </source>
</evidence>
<dbReference type="GO" id="GO:0004497">
    <property type="term" value="F:monooxygenase activity"/>
    <property type="evidence" value="ECO:0007669"/>
    <property type="project" value="UniProtKB-KW"/>
</dbReference>
<dbReference type="EMBL" id="RSEC01000036">
    <property type="protein sequence ID" value="RSD20300.1"/>
    <property type="molecule type" value="Genomic_DNA"/>
</dbReference>
<accession>A0A427TD02</accession>
<dbReference type="Gene3D" id="3.30.70.100">
    <property type="match status" value="1"/>
</dbReference>
<dbReference type="Pfam" id="PF03992">
    <property type="entry name" value="ABM"/>
    <property type="match status" value="1"/>
</dbReference>
<feature type="domain" description="ABM" evidence="1">
    <location>
        <begin position="9"/>
        <end position="100"/>
    </location>
</feature>
<organism evidence="2 3">
    <name type="scientific">Amycolatopsis eburnea</name>
    <dbReference type="NCBI Taxonomy" id="2267691"/>
    <lineage>
        <taxon>Bacteria</taxon>
        <taxon>Bacillati</taxon>
        <taxon>Actinomycetota</taxon>
        <taxon>Actinomycetes</taxon>
        <taxon>Pseudonocardiales</taxon>
        <taxon>Pseudonocardiaceae</taxon>
        <taxon>Amycolatopsis</taxon>
    </lineage>
</organism>